<comment type="caution">
    <text evidence="7">The sequence shown here is derived from an EMBL/GenBank/DDBJ whole genome shotgun (WGS) entry which is preliminary data.</text>
</comment>
<feature type="region of interest" description="Disordered" evidence="5">
    <location>
        <begin position="328"/>
        <end position="352"/>
    </location>
</feature>
<protein>
    <recommendedName>
        <fullName evidence="6">SWIM-type domain-containing protein</fullName>
    </recommendedName>
</protein>
<evidence type="ECO:0000256" key="5">
    <source>
        <dbReference type="SAM" id="MobiDB-lite"/>
    </source>
</evidence>
<sequence>VDVSKSKIKRAKREALDAIRGVDAVQYTCYGIIVKLSESTIQGFVECRPIIGLDGCFLKTVFGGQMLVAVGRDANDMWPIALAIVQVENRENWCWFIREMLDDIGGLASTANKQEFHSYMKRIAEIDPKIASDVETANEWLSKIPPQHWCRAFFSVTSKCDIFVNNLCESFNNYILEARDKPIISMLEWIRTRLMTRLQTKKKGMEKFSGDVCPNVMKKINKQGKLARHCYSRWCGANEFEVDHFLDKYVVDLDKKTCTCGMFQLNAYPCCHAYAAIADRRDPVEVYIADCYKKDMYLKCYSHMIHAVPGKKEWVQTGCDPLMAPKIKKKRGRPKARRKGPMSFKDPSQQEKDSHVDAKIVWSLVTTKEHALNLHIPI</sequence>
<reference evidence="7" key="1">
    <citation type="submission" date="2020-06" db="EMBL/GenBank/DDBJ databases">
        <authorList>
            <person name="Li T."/>
            <person name="Hu X."/>
            <person name="Zhang T."/>
            <person name="Song X."/>
            <person name="Zhang H."/>
            <person name="Dai N."/>
            <person name="Sheng W."/>
            <person name="Hou X."/>
            <person name="Wei L."/>
        </authorList>
    </citation>
    <scope>NUCLEOTIDE SEQUENCE</scope>
    <source>
        <strain evidence="7">K16</strain>
        <tissue evidence="7">Leaf</tissue>
    </source>
</reference>
<organism evidence="7 8">
    <name type="scientific">Sesamum angolense</name>
    <dbReference type="NCBI Taxonomy" id="2727404"/>
    <lineage>
        <taxon>Eukaryota</taxon>
        <taxon>Viridiplantae</taxon>
        <taxon>Streptophyta</taxon>
        <taxon>Embryophyta</taxon>
        <taxon>Tracheophyta</taxon>
        <taxon>Spermatophyta</taxon>
        <taxon>Magnoliopsida</taxon>
        <taxon>eudicotyledons</taxon>
        <taxon>Gunneridae</taxon>
        <taxon>Pentapetalae</taxon>
        <taxon>asterids</taxon>
        <taxon>lamiids</taxon>
        <taxon>Lamiales</taxon>
        <taxon>Pedaliaceae</taxon>
        <taxon>Sesamum</taxon>
    </lineage>
</organism>
<dbReference type="SMART" id="SM00575">
    <property type="entry name" value="ZnF_PMZ"/>
    <property type="match status" value="1"/>
</dbReference>
<evidence type="ECO:0000256" key="2">
    <source>
        <dbReference type="ARBA" id="ARBA00022771"/>
    </source>
</evidence>
<reference evidence="7" key="2">
    <citation type="journal article" date="2024" name="Plant">
        <title>Genomic evolution and insights into agronomic trait innovations of Sesamum species.</title>
        <authorList>
            <person name="Miao H."/>
            <person name="Wang L."/>
            <person name="Qu L."/>
            <person name="Liu H."/>
            <person name="Sun Y."/>
            <person name="Le M."/>
            <person name="Wang Q."/>
            <person name="Wei S."/>
            <person name="Zheng Y."/>
            <person name="Lin W."/>
            <person name="Duan Y."/>
            <person name="Cao H."/>
            <person name="Xiong S."/>
            <person name="Wang X."/>
            <person name="Wei L."/>
            <person name="Li C."/>
            <person name="Ma Q."/>
            <person name="Ju M."/>
            <person name="Zhao R."/>
            <person name="Li G."/>
            <person name="Mu C."/>
            <person name="Tian Q."/>
            <person name="Mei H."/>
            <person name="Zhang T."/>
            <person name="Gao T."/>
            <person name="Zhang H."/>
        </authorList>
    </citation>
    <scope>NUCLEOTIDE SEQUENCE</scope>
    <source>
        <strain evidence="7">K16</strain>
    </source>
</reference>
<name>A0AAE1WG29_9LAMI</name>
<evidence type="ECO:0000259" key="6">
    <source>
        <dbReference type="PROSITE" id="PS50966"/>
    </source>
</evidence>
<feature type="non-terminal residue" evidence="7">
    <location>
        <position position="1"/>
    </location>
</feature>
<feature type="compositionally biased region" description="Basic residues" evidence="5">
    <location>
        <begin position="328"/>
        <end position="340"/>
    </location>
</feature>
<keyword evidence="1" id="KW-0479">Metal-binding</keyword>
<evidence type="ECO:0000313" key="7">
    <source>
        <dbReference type="EMBL" id="KAK4392622.1"/>
    </source>
</evidence>
<dbReference type="AlphaFoldDB" id="A0AAE1WG29"/>
<keyword evidence="3" id="KW-0862">Zinc</keyword>
<evidence type="ECO:0000313" key="8">
    <source>
        <dbReference type="Proteomes" id="UP001289374"/>
    </source>
</evidence>
<dbReference type="EMBL" id="JACGWL010000011">
    <property type="protein sequence ID" value="KAK4392622.1"/>
    <property type="molecule type" value="Genomic_DNA"/>
</dbReference>
<evidence type="ECO:0000256" key="1">
    <source>
        <dbReference type="ARBA" id="ARBA00022723"/>
    </source>
</evidence>
<dbReference type="PANTHER" id="PTHR31973">
    <property type="entry name" value="POLYPROTEIN, PUTATIVE-RELATED"/>
    <property type="match status" value="1"/>
</dbReference>
<evidence type="ECO:0000256" key="3">
    <source>
        <dbReference type="ARBA" id="ARBA00022833"/>
    </source>
</evidence>
<gene>
    <name evidence="7" type="ORF">Sango_2040000</name>
</gene>
<dbReference type="GO" id="GO:0008270">
    <property type="term" value="F:zinc ion binding"/>
    <property type="evidence" value="ECO:0007669"/>
    <property type="project" value="UniProtKB-KW"/>
</dbReference>
<keyword evidence="8" id="KW-1185">Reference proteome</keyword>
<dbReference type="PROSITE" id="PS50966">
    <property type="entry name" value="ZF_SWIM"/>
    <property type="match status" value="1"/>
</dbReference>
<dbReference type="PANTHER" id="PTHR31973:SF187">
    <property type="entry name" value="MUTATOR TRANSPOSASE MUDRA PROTEIN"/>
    <property type="match status" value="1"/>
</dbReference>
<feature type="domain" description="SWIM-type" evidence="6">
    <location>
        <begin position="249"/>
        <end position="281"/>
    </location>
</feature>
<keyword evidence="2 4" id="KW-0863">Zinc-finger</keyword>
<evidence type="ECO:0000256" key="4">
    <source>
        <dbReference type="PROSITE-ProRule" id="PRU00325"/>
    </source>
</evidence>
<dbReference type="Pfam" id="PF04434">
    <property type="entry name" value="SWIM"/>
    <property type="match status" value="1"/>
</dbReference>
<dbReference type="InterPro" id="IPR007527">
    <property type="entry name" value="Znf_SWIM"/>
</dbReference>
<proteinExistence type="predicted"/>
<dbReference type="Proteomes" id="UP001289374">
    <property type="component" value="Unassembled WGS sequence"/>
</dbReference>
<dbReference type="InterPro" id="IPR006564">
    <property type="entry name" value="Znf_PMZ"/>
</dbReference>
<accession>A0AAE1WG29</accession>